<proteinExistence type="predicted"/>
<dbReference type="EMBL" id="BMQA01000010">
    <property type="protein sequence ID" value="GGJ21410.1"/>
    <property type="molecule type" value="Genomic_DNA"/>
</dbReference>
<evidence type="ECO:0000259" key="4">
    <source>
        <dbReference type="PROSITE" id="PS01124"/>
    </source>
</evidence>
<reference evidence="5" key="2">
    <citation type="submission" date="2020-09" db="EMBL/GenBank/DDBJ databases">
        <authorList>
            <person name="Sun Q."/>
            <person name="Ohkuma M."/>
        </authorList>
    </citation>
    <scope>NUCLEOTIDE SEQUENCE</scope>
    <source>
        <strain evidence="5">JCM 3086</strain>
    </source>
</reference>
<dbReference type="InterPro" id="IPR018060">
    <property type="entry name" value="HTH_AraC"/>
</dbReference>
<name>A0A917NRN0_9ACTN</name>
<keyword evidence="3" id="KW-0804">Transcription</keyword>
<dbReference type="Pfam" id="PF14525">
    <property type="entry name" value="AraC_binding_2"/>
    <property type="match status" value="1"/>
</dbReference>
<dbReference type="Pfam" id="PF12833">
    <property type="entry name" value="HTH_18"/>
    <property type="match status" value="1"/>
</dbReference>
<evidence type="ECO:0000256" key="3">
    <source>
        <dbReference type="ARBA" id="ARBA00023163"/>
    </source>
</evidence>
<dbReference type="SUPFAM" id="SSF46689">
    <property type="entry name" value="Homeodomain-like"/>
    <property type="match status" value="1"/>
</dbReference>
<keyword evidence="1" id="KW-0805">Transcription regulation</keyword>
<reference evidence="5" key="1">
    <citation type="journal article" date="2014" name="Int. J. Syst. Evol. Microbiol.">
        <title>Complete genome sequence of Corynebacterium casei LMG S-19264T (=DSM 44701T), isolated from a smear-ripened cheese.</title>
        <authorList>
            <consortium name="US DOE Joint Genome Institute (JGI-PGF)"/>
            <person name="Walter F."/>
            <person name="Albersmeier A."/>
            <person name="Kalinowski J."/>
            <person name="Ruckert C."/>
        </authorList>
    </citation>
    <scope>NUCLEOTIDE SEQUENCE</scope>
    <source>
        <strain evidence="5">JCM 3086</strain>
    </source>
</reference>
<dbReference type="InterPro" id="IPR009057">
    <property type="entry name" value="Homeodomain-like_sf"/>
</dbReference>
<dbReference type="PROSITE" id="PS01124">
    <property type="entry name" value="HTH_ARAC_FAMILY_2"/>
    <property type="match status" value="1"/>
</dbReference>
<dbReference type="InterPro" id="IPR035418">
    <property type="entry name" value="AraC-bd_2"/>
</dbReference>
<comment type="caution">
    <text evidence="5">The sequence shown here is derived from an EMBL/GenBank/DDBJ whole genome shotgun (WGS) entry which is preliminary data.</text>
</comment>
<dbReference type="AlphaFoldDB" id="A0A917NRN0"/>
<dbReference type="GO" id="GO:0003700">
    <property type="term" value="F:DNA-binding transcription factor activity"/>
    <property type="evidence" value="ECO:0007669"/>
    <property type="project" value="InterPro"/>
</dbReference>
<evidence type="ECO:0000313" key="6">
    <source>
        <dbReference type="Proteomes" id="UP000657574"/>
    </source>
</evidence>
<sequence>MKEGEELFMGDGALRIERAGADELQTAASSILAPLSVTAPDTAAFRADIDAAVLGRLAVARIRGSQHRVTRPPRVITSTDPEVLTLTLHNARPAVLDQGGRQARAGQGDFVVIDMTRPYRLDVMDGCDVMAVAVPRAEPGRHADTVARHAAVRLPGDAGIPASLSALLLGLGPHLEELTGPTAHHVGDALVSLLLAAFTEREPCRTDTATELVDRIRSYALLDISDPSLCGESVARAHGISHRHLHRLFHRTGTPFATWLRQERLARIRRDLLDPAYLGLTVAGVAARWGYVDAAHMARALKRQYGRTARDMRQECVRMSRSMTGTSRPRGHA</sequence>
<dbReference type="SMART" id="SM00342">
    <property type="entry name" value="HTH_ARAC"/>
    <property type="match status" value="1"/>
</dbReference>
<evidence type="ECO:0000256" key="1">
    <source>
        <dbReference type="ARBA" id="ARBA00023015"/>
    </source>
</evidence>
<gene>
    <name evidence="5" type="ORF">GCM10010121_035580</name>
</gene>
<evidence type="ECO:0000313" key="5">
    <source>
        <dbReference type="EMBL" id="GGJ21410.1"/>
    </source>
</evidence>
<keyword evidence="2" id="KW-0238">DNA-binding</keyword>
<evidence type="ECO:0000256" key="2">
    <source>
        <dbReference type="ARBA" id="ARBA00023125"/>
    </source>
</evidence>
<organism evidence="5 6">
    <name type="scientific">Streptomyces brasiliensis</name>
    <dbReference type="NCBI Taxonomy" id="1954"/>
    <lineage>
        <taxon>Bacteria</taxon>
        <taxon>Bacillati</taxon>
        <taxon>Actinomycetota</taxon>
        <taxon>Actinomycetes</taxon>
        <taxon>Kitasatosporales</taxon>
        <taxon>Streptomycetaceae</taxon>
        <taxon>Streptomyces</taxon>
    </lineage>
</organism>
<keyword evidence="6" id="KW-1185">Reference proteome</keyword>
<dbReference type="PANTHER" id="PTHR46796">
    <property type="entry name" value="HTH-TYPE TRANSCRIPTIONAL ACTIVATOR RHAS-RELATED"/>
    <property type="match status" value="1"/>
</dbReference>
<protein>
    <submittedName>
        <fullName evidence="5">AraC family transcriptional regulator</fullName>
    </submittedName>
</protein>
<feature type="domain" description="HTH araC/xylS-type" evidence="4">
    <location>
        <begin position="214"/>
        <end position="315"/>
    </location>
</feature>
<dbReference type="Gene3D" id="1.10.10.60">
    <property type="entry name" value="Homeodomain-like"/>
    <property type="match status" value="1"/>
</dbReference>
<dbReference type="GO" id="GO:0043565">
    <property type="term" value="F:sequence-specific DNA binding"/>
    <property type="evidence" value="ECO:0007669"/>
    <property type="project" value="InterPro"/>
</dbReference>
<dbReference type="PANTHER" id="PTHR46796:SF6">
    <property type="entry name" value="ARAC SUBFAMILY"/>
    <property type="match status" value="1"/>
</dbReference>
<accession>A0A917NRN0</accession>
<dbReference type="InterPro" id="IPR050204">
    <property type="entry name" value="AraC_XylS_family_regulators"/>
</dbReference>
<dbReference type="Proteomes" id="UP000657574">
    <property type="component" value="Unassembled WGS sequence"/>
</dbReference>